<dbReference type="Gene3D" id="1.20.140.10">
    <property type="entry name" value="Butyryl-CoA Dehydrogenase, subunit A, domain 3"/>
    <property type="match status" value="1"/>
</dbReference>
<evidence type="ECO:0000259" key="9">
    <source>
        <dbReference type="Pfam" id="PF22217"/>
    </source>
</evidence>
<dbReference type="InterPro" id="IPR041504">
    <property type="entry name" value="AidB_N"/>
</dbReference>
<proteinExistence type="inferred from homology"/>
<feature type="domain" description="Acyl-CoA dehydrogenase/oxidase C-terminal" evidence="6">
    <location>
        <begin position="279"/>
        <end position="430"/>
    </location>
</feature>
<feature type="domain" description="Adaptive response protein AidB N-terminal" evidence="8">
    <location>
        <begin position="11"/>
        <end position="160"/>
    </location>
</feature>
<keyword evidence="4 5" id="KW-0274">FAD</keyword>
<feature type="domain" description="Acyl-CoA oxidase/dehydrogenase middle" evidence="7">
    <location>
        <begin position="170"/>
        <end position="267"/>
    </location>
</feature>
<dbReference type="InterPro" id="IPR036250">
    <property type="entry name" value="AcylCo_DH-like_C"/>
</dbReference>
<comment type="similarity">
    <text evidence="2 5">Belongs to the acyl-CoA dehydrogenase family.</text>
</comment>
<dbReference type="PANTHER" id="PTHR42707:SF2">
    <property type="entry name" value="ACD11 DEHYDROGENASE"/>
    <property type="match status" value="1"/>
</dbReference>
<evidence type="ECO:0000256" key="1">
    <source>
        <dbReference type="ARBA" id="ARBA00001974"/>
    </source>
</evidence>
<evidence type="ECO:0000256" key="4">
    <source>
        <dbReference type="ARBA" id="ARBA00022827"/>
    </source>
</evidence>
<evidence type="ECO:0000259" key="8">
    <source>
        <dbReference type="Pfam" id="PF18158"/>
    </source>
</evidence>
<dbReference type="PANTHER" id="PTHR42707">
    <property type="entry name" value="ACYL-COA DEHYDROGENASE"/>
    <property type="match status" value="1"/>
</dbReference>
<comment type="cofactor">
    <cofactor evidence="1 5">
        <name>FAD</name>
        <dbReference type="ChEBI" id="CHEBI:57692"/>
    </cofactor>
</comment>
<dbReference type="PROSITE" id="PS00073">
    <property type="entry name" value="ACYL_COA_DH_2"/>
    <property type="match status" value="1"/>
</dbReference>
<organism evidence="10 11">
    <name type="scientific">Anaeromyxobacter oryzae</name>
    <dbReference type="NCBI Taxonomy" id="2918170"/>
    <lineage>
        <taxon>Bacteria</taxon>
        <taxon>Pseudomonadati</taxon>
        <taxon>Myxococcota</taxon>
        <taxon>Myxococcia</taxon>
        <taxon>Myxococcales</taxon>
        <taxon>Cystobacterineae</taxon>
        <taxon>Anaeromyxobacteraceae</taxon>
        <taxon>Anaeromyxobacter</taxon>
    </lineage>
</organism>
<dbReference type="InterPro" id="IPR009100">
    <property type="entry name" value="AcylCoA_DH/oxidase_NM_dom_sf"/>
</dbReference>
<accession>A0ABM7X0N1</accession>
<evidence type="ECO:0000259" key="6">
    <source>
        <dbReference type="Pfam" id="PF00441"/>
    </source>
</evidence>
<evidence type="ECO:0000256" key="5">
    <source>
        <dbReference type="RuleBase" id="RU362125"/>
    </source>
</evidence>
<gene>
    <name evidence="10" type="ORF">AMOR_43280</name>
</gene>
<dbReference type="Pfam" id="PF02770">
    <property type="entry name" value="Acyl-CoA_dh_M"/>
    <property type="match status" value="1"/>
</dbReference>
<reference evidence="11" key="1">
    <citation type="journal article" date="2022" name="Int. J. Syst. Evol. Microbiol.">
        <title>Anaeromyxobacter oryzae sp. nov., Anaeromyxobacter diazotrophicus sp. nov. and Anaeromyxobacter paludicola sp. nov., isolated from paddy soils.</title>
        <authorList>
            <person name="Itoh H."/>
            <person name="Xu Z."/>
            <person name="Mise K."/>
            <person name="Masuda Y."/>
            <person name="Ushijima N."/>
            <person name="Hayakawa C."/>
            <person name="Shiratori Y."/>
            <person name="Senoo K."/>
        </authorList>
    </citation>
    <scope>NUCLEOTIDE SEQUENCE [LARGE SCALE GENOMIC DNA]</scope>
    <source>
        <strain evidence="11">Red232</strain>
    </source>
</reference>
<dbReference type="EMBL" id="AP025591">
    <property type="protein sequence ID" value="BDG05332.1"/>
    <property type="molecule type" value="Genomic_DNA"/>
</dbReference>
<feature type="domain" description="Acyl-CoA dehydrogenase 11-like C-terminal" evidence="9">
    <location>
        <begin position="452"/>
        <end position="530"/>
    </location>
</feature>
<dbReference type="InterPro" id="IPR053998">
    <property type="entry name" value="ACDH-11_C"/>
</dbReference>
<protein>
    <submittedName>
        <fullName evidence="10">Acyl-CoA dehydrogenase</fullName>
    </submittedName>
</protein>
<keyword evidence="11" id="KW-1185">Reference proteome</keyword>
<dbReference type="SUPFAM" id="SSF56645">
    <property type="entry name" value="Acyl-CoA dehydrogenase NM domain-like"/>
    <property type="match status" value="1"/>
</dbReference>
<dbReference type="Gene3D" id="6.10.250.600">
    <property type="match status" value="1"/>
</dbReference>
<dbReference type="SUPFAM" id="SSF47203">
    <property type="entry name" value="Acyl-CoA dehydrogenase C-terminal domain-like"/>
    <property type="match status" value="1"/>
</dbReference>
<sequence>MDFFQDPPSLGNAWTDDPLLREHLARLLPPEALASITPELEEVGGIATGPLLALQTEDRNAEPALVQWDAWGRRVDRIALTAVWREAARLAARHGLVAVAYERRLGARSRLHQMALVHLLEPSMDTYACPLAMTDGAARTLLDLAPAGIVERAVPRLTSRDPARAWTSGQWMTERTGGSDVSRTETVARRDGDGWRLHGTKWFSSASTAEMALALARPEGNPPGSRGLALFYVETRDADGTPNGILVNRLKEKLGTRKLPTAELTLDGARALPVAGLTDGVRAVAPMLNVTRTWNAVVAVSYMARGLALARDYARRRSAFGAPLLEKPLHADTLAALEAEREAGFLLAFRAAALVGAAEAGEATAGERALLRVVTPLAKLTTGKQAVAVLSEVVEAFGGAGYVEDTGIPRLLRDAQVLPIWEGTTNVLSLEALRALATEGAPEAVAGEVRGALAATREPALRPAVEACEVALGRVRAALGAGGAGAEADARRIALTLGRTLALALLAAHAQWCLDAGRGRRALAAARRFARAGVDLLDTGGPPDESALLARAGE</sequence>
<dbReference type="InterPro" id="IPR052904">
    <property type="entry name" value="Acyl-CoA_dehydrogenase-like"/>
</dbReference>
<dbReference type="InterPro" id="IPR006091">
    <property type="entry name" value="Acyl-CoA_Oxase/DH_mid-dom"/>
</dbReference>
<evidence type="ECO:0000313" key="10">
    <source>
        <dbReference type="EMBL" id="BDG05332.1"/>
    </source>
</evidence>
<keyword evidence="5" id="KW-0560">Oxidoreductase</keyword>
<dbReference type="InterPro" id="IPR006089">
    <property type="entry name" value="Acyl-CoA_DH_CS"/>
</dbReference>
<keyword evidence="3 5" id="KW-0285">Flavoprotein</keyword>
<evidence type="ECO:0000259" key="7">
    <source>
        <dbReference type="Pfam" id="PF02770"/>
    </source>
</evidence>
<dbReference type="Proteomes" id="UP001162891">
    <property type="component" value="Chromosome"/>
</dbReference>
<dbReference type="Pfam" id="PF22217">
    <property type="entry name" value="ACDH-11_C"/>
    <property type="match status" value="1"/>
</dbReference>
<dbReference type="InterPro" id="IPR009075">
    <property type="entry name" value="AcylCo_DH/oxidase_C"/>
</dbReference>
<evidence type="ECO:0000256" key="2">
    <source>
        <dbReference type="ARBA" id="ARBA00009347"/>
    </source>
</evidence>
<evidence type="ECO:0000313" key="11">
    <source>
        <dbReference type="Proteomes" id="UP001162891"/>
    </source>
</evidence>
<dbReference type="RefSeq" id="WP_248354031.1">
    <property type="nucleotide sequence ID" value="NZ_AP025591.1"/>
</dbReference>
<dbReference type="Pfam" id="PF00441">
    <property type="entry name" value="Acyl-CoA_dh_1"/>
    <property type="match status" value="1"/>
</dbReference>
<evidence type="ECO:0000256" key="3">
    <source>
        <dbReference type="ARBA" id="ARBA00022630"/>
    </source>
</evidence>
<name>A0ABM7X0N1_9BACT</name>
<dbReference type="Gene3D" id="2.40.110.20">
    <property type="match status" value="1"/>
</dbReference>
<dbReference type="Pfam" id="PF18158">
    <property type="entry name" value="AidB_N"/>
    <property type="match status" value="1"/>
</dbReference>